<organism evidence="1 2">
    <name type="scientific">Steinernema carpocapsae</name>
    <name type="common">Entomopathogenic nematode</name>
    <dbReference type="NCBI Taxonomy" id="34508"/>
    <lineage>
        <taxon>Eukaryota</taxon>
        <taxon>Metazoa</taxon>
        <taxon>Ecdysozoa</taxon>
        <taxon>Nematoda</taxon>
        <taxon>Chromadorea</taxon>
        <taxon>Rhabditida</taxon>
        <taxon>Tylenchina</taxon>
        <taxon>Panagrolaimomorpha</taxon>
        <taxon>Strongyloidoidea</taxon>
        <taxon>Steinernematidae</taxon>
        <taxon>Steinernema</taxon>
    </lineage>
</organism>
<comment type="caution">
    <text evidence="1">The sequence shown here is derived from an EMBL/GenBank/DDBJ whole genome shotgun (WGS) entry which is preliminary data.</text>
</comment>
<gene>
    <name evidence="1" type="ORF">L596_026063</name>
</gene>
<keyword evidence="2" id="KW-1185">Reference proteome</keyword>
<dbReference type="EMBL" id="AZBU02000010">
    <property type="protein sequence ID" value="TKR62053.1"/>
    <property type="molecule type" value="Genomic_DNA"/>
</dbReference>
<dbReference type="AlphaFoldDB" id="A0A4U5M184"/>
<sequence length="78" mass="8571">MSVGAQGRNVAARLCNRAPSATLTDTRQCSNQVIPPAGSHQRRSIFSGRSDDCCWQLTVRGRGFFDGRKELAERDMDG</sequence>
<reference evidence="1 2" key="2">
    <citation type="journal article" date="2019" name="G3 (Bethesda)">
        <title>Hybrid Assembly of the Genome of the Entomopathogenic Nematode Steinernema carpocapsae Identifies the X-Chromosome.</title>
        <authorList>
            <person name="Serra L."/>
            <person name="Macchietto M."/>
            <person name="Macias-Munoz A."/>
            <person name="McGill C.J."/>
            <person name="Rodriguez I.M."/>
            <person name="Rodriguez B."/>
            <person name="Murad R."/>
            <person name="Mortazavi A."/>
        </authorList>
    </citation>
    <scope>NUCLEOTIDE SEQUENCE [LARGE SCALE GENOMIC DNA]</scope>
    <source>
        <strain evidence="1 2">ALL</strain>
    </source>
</reference>
<dbReference type="Proteomes" id="UP000298663">
    <property type="component" value="Unassembled WGS sequence"/>
</dbReference>
<evidence type="ECO:0000313" key="2">
    <source>
        <dbReference type="Proteomes" id="UP000298663"/>
    </source>
</evidence>
<accession>A0A4U5M184</accession>
<evidence type="ECO:0000313" key="1">
    <source>
        <dbReference type="EMBL" id="TKR62053.1"/>
    </source>
</evidence>
<reference evidence="1 2" key="1">
    <citation type="journal article" date="2015" name="Genome Biol.">
        <title>Comparative genomics of Steinernema reveals deeply conserved gene regulatory networks.</title>
        <authorList>
            <person name="Dillman A.R."/>
            <person name="Macchietto M."/>
            <person name="Porter C.F."/>
            <person name="Rogers A."/>
            <person name="Williams B."/>
            <person name="Antoshechkin I."/>
            <person name="Lee M.M."/>
            <person name="Goodwin Z."/>
            <person name="Lu X."/>
            <person name="Lewis E.E."/>
            <person name="Goodrich-Blair H."/>
            <person name="Stock S.P."/>
            <person name="Adams B.J."/>
            <person name="Sternberg P.W."/>
            <person name="Mortazavi A."/>
        </authorList>
    </citation>
    <scope>NUCLEOTIDE SEQUENCE [LARGE SCALE GENOMIC DNA]</scope>
    <source>
        <strain evidence="1 2">ALL</strain>
    </source>
</reference>
<proteinExistence type="predicted"/>
<name>A0A4U5M184_STECR</name>
<protein>
    <submittedName>
        <fullName evidence="1">Uncharacterized protein</fullName>
    </submittedName>
</protein>